<evidence type="ECO:0000313" key="3">
    <source>
        <dbReference type="Proteomes" id="UP000187203"/>
    </source>
</evidence>
<dbReference type="AlphaFoldDB" id="A0A1R3KWE1"/>
<name>A0A1R3KWE1_9ROSI</name>
<comment type="caution">
    <text evidence="2">The sequence shown here is derived from an EMBL/GenBank/DDBJ whole genome shotgun (WGS) entry which is preliminary data.</text>
</comment>
<evidence type="ECO:0000259" key="1">
    <source>
        <dbReference type="Pfam" id="PF14392"/>
    </source>
</evidence>
<dbReference type="EMBL" id="AWUE01010685">
    <property type="protein sequence ID" value="OMP11433.1"/>
    <property type="molecule type" value="Genomic_DNA"/>
</dbReference>
<proteinExistence type="predicted"/>
<sequence>MVDESLEAEGWSTFLRIRVLMDITKPLRRVVSVKGADGNHMGRLSYERIPLFCKVCGYLGHHYLDCDHPEATTIIDSGNFPYGAWLCASPFKRKREAIGSEAFKQLGKRLGVKDSGGAVKTTNRALFLDAGAAKQTNWRTLAVVATGKEVGDQDPKISGLLAKKKELNADFVGDNIAGFLELERSRFGEKLKVTEEENNNGRNDLRDVRDKSQDSVEIQSCRALEAVKGGGGPLGSKGFLFREENHLGCSVGLNKIEGDPPTKVIVKGPEPATGFEFQATKQKSESAVLSTSRASQSRRKKIVPRRLSHGELRSNGNVVSLGKRIGQNMEEKVVDVLED</sequence>
<dbReference type="Proteomes" id="UP000187203">
    <property type="component" value="Unassembled WGS sequence"/>
</dbReference>
<dbReference type="InterPro" id="IPR025836">
    <property type="entry name" value="Zn_knuckle_CX2CX4HX4C"/>
</dbReference>
<organism evidence="2 3">
    <name type="scientific">Corchorus olitorius</name>
    <dbReference type="NCBI Taxonomy" id="93759"/>
    <lineage>
        <taxon>Eukaryota</taxon>
        <taxon>Viridiplantae</taxon>
        <taxon>Streptophyta</taxon>
        <taxon>Embryophyta</taxon>
        <taxon>Tracheophyta</taxon>
        <taxon>Spermatophyta</taxon>
        <taxon>Magnoliopsida</taxon>
        <taxon>eudicotyledons</taxon>
        <taxon>Gunneridae</taxon>
        <taxon>Pentapetalae</taxon>
        <taxon>rosids</taxon>
        <taxon>malvids</taxon>
        <taxon>Malvales</taxon>
        <taxon>Malvaceae</taxon>
        <taxon>Grewioideae</taxon>
        <taxon>Apeibeae</taxon>
        <taxon>Corchorus</taxon>
    </lineage>
</organism>
<feature type="domain" description="Zinc knuckle CX2CX4HX4C" evidence="1">
    <location>
        <begin position="21"/>
        <end position="67"/>
    </location>
</feature>
<reference evidence="3" key="1">
    <citation type="submission" date="2013-09" db="EMBL/GenBank/DDBJ databases">
        <title>Corchorus olitorius genome sequencing.</title>
        <authorList>
            <person name="Alam M."/>
            <person name="Haque M.S."/>
            <person name="Islam M.S."/>
            <person name="Emdad E.M."/>
            <person name="Islam M.M."/>
            <person name="Ahmed B."/>
            <person name="Halim A."/>
            <person name="Hossen Q.M.M."/>
            <person name="Hossain M.Z."/>
            <person name="Ahmed R."/>
            <person name="Khan M.M."/>
            <person name="Islam R."/>
            <person name="Rashid M.M."/>
            <person name="Khan S.A."/>
            <person name="Rahman M.S."/>
            <person name="Alam M."/>
            <person name="Yahiya A.S."/>
            <person name="Khan M.S."/>
            <person name="Azam M.S."/>
            <person name="Haque T."/>
            <person name="Lashkar M.Z.H."/>
            <person name="Akhand A.I."/>
            <person name="Morshed G."/>
            <person name="Roy S."/>
            <person name="Uddin K.S."/>
            <person name="Rabeya T."/>
            <person name="Hossain A.S."/>
            <person name="Chowdhury A."/>
            <person name="Snigdha A.R."/>
            <person name="Mortoza M.S."/>
            <person name="Matin S.A."/>
            <person name="Hoque S.M.E."/>
            <person name="Islam M.K."/>
            <person name="Roy D.K."/>
            <person name="Haider R."/>
            <person name="Moosa M.M."/>
            <person name="Elias S.M."/>
            <person name="Hasan A.M."/>
            <person name="Jahan S."/>
            <person name="Shafiuddin M."/>
            <person name="Mahmood N."/>
            <person name="Shommy N.S."/>
        </authorList>
    </citation>
    <scope>NUCLEOTIDE SEQUENCE [LARGE SCALE GENOMIC DNA]</scope>
    <source>
        <strain evidence="3">cv. O-4</strain>
    </source>
</reference>
<keyword evidence="3" id="KW-1185">Reference proteome</keyword>
<feature type="non-terminal residue" evidence="2">
    <location>
        <position position="339"/>
    </location>
</feature>
<dbReference type="Pfam" id="PF14392">
    <property type="entry name" value="zf-CCHC_4"/>
    <property type="match status" value="1"/>
</dbReference>
<evidence type="ECO:0000313" key="2">
    <source>
        <dbReference type="EMBL" id="OMP11433.1"/>
    </source>
</evidence>
<accession>A0A1R3KWE1</accession>
<protein>
    <submittedName>
        <fullName evidence="2">Zinc knuckle CX2CX4HX4C</fullName>
    </submittedName>
</protein>
<gene>
    <name evidence="2" type="ORF">COLO4_03818</name>
</gene>